<dbReference type="GO" id="GO:0051301">
    <property type="term" value="P:cell division"/>
    <property type="evidence" value="ECO:0007669"/>
    <property type="project" value="UniProtKB-KW"/>
</dbReference>
<evidence type="ECO:0000313" key="1">
    <source>
        <dbReference type="EMBL" id="PBN73450.1"/>
    </source>
</evidence>
<gene>
    <name evidence="1" type="ORF">ABE91_017725</name>
    <name evidence="2" type="ORF">DIV22_32250</name>
</gene>
<name>A0A1D7PI15_ECOLX</name>
<dbReference type="EMBL" id="LDXE02000003">
    <property type="protein sequence ID" value="PBN73450.1"/>
    <property type="molecule type" value="Genomic_DNA"/>
</dbReference>
<protein>
    <submittedName>
        <fullName evidence="2">Host cell division inhibitory peptide Kil</fullName>
    </submittedName>
</protein>
<reference evidence="1 3" key="1">
    <citation type="journal article" date="2015" name="Genome Announc.">
        <title>Draft Genome Sequences of Human-Pathogenic Escherichia coli O26:H11 Strains Carrying the stx2 Gene Only and Circulating in France.</title>
        <authorList>
            <person name="Delannoy S."/>
            <person name="Mariani-Kurkdjian P."/>
            <person name="Bonacorsi S."/>
            <person name="Liguori S."/>
            <person name="Ison S.A."/>
            <person name="Fach P."/>
        </authorList>
    </citation>
    <scope>NUCLEOTIDE SEQUENCE [LARGE SCALE GENOMIC DNA]</scope>
    <source>
        <strain evidence="1 3">34870</strain>
    </source>
</reference>
<accession>A0A1D7PI15</accession>
<evidence type="ECO:0000313" key="4">
    <source>
        <dbReference type="Proteomes" id="UP000248865"/>
    </source>
</evidence>
<sequence length="96" mass="10959">MPLQGGLLLAALPNLYLNELPVNYVTDGNALSTYLISQESRKMDQTIMAIQTKFTIATFIGDEKMFREAVDAYKKWILIQKLRSSKSIHYPPFLFS</sequence>
<dbReference type="Pfam" id="PF06301">
    <property type="entry name" value="Lambda_Kil"/>
    <property type="match status" value="1"/>
</dbReference>
<dbReference type="Proteomes" id="UP000036331">
    <property type="component" value="Unassembled WGS sequence"/>
</dbReference>
<reference evidence="2 4" key="3">
    <citation type="submission" date="2018-05" db="EMBL/GenBank/DDBJ databases">
        <title>Genomic sequencing of EHEC O26 New European Clone.</title>
        <authorList>
            <person name="Karnisova L."/>
            <person name="Nunvar J."/>
            <person name="Marejkova M."/>
            <person name="Mellmann A."/>
            <person name="Drevinek P."/>
            <person name="Blahova K."/>
            <person name="Bielaszewska M."/>
        </authorList>
    </citation>
    <scope>NUCLEOTIDE SEQUENCE [LARGE SCALE GENOMIC DNA]</scope>
    <source>
        <strain evidence="2 4">14-391</strain>
    </source>
</reference>
<evidence type="ECO:0000313" key="2">
    <source>
        <dbReference type="EMBL" id="PZZ53256.1"/>
    </source>
</evidence>
<dbReference type="EMBL" id="QFSS01000596">
    <property type="protein sequence ID" value="PZZ53256.1"/>
    <property type="molecule type" value="Genomic_DNA"/>
</dbReference>
<dbReference type="InterPro" id="IPR010444">
    <property type="entry name" value="Phage_lambda_Kil"/>
</dbReference>
<reference evidence="1" key="2">
    <citation type="submission" date="2017-03" db="EMBL/GenBank/DDBJ databases">
        <title>The mobilome is the main driver of stx2-positive O26:H11 Escherichia coli strains evolution.</title>
        <authorList>
            <person name="Delannoy S."/>
            <person name="Mariani-Kurkdjian P."/>
            <person name="Webb H.E."/>
            <person name="Bonacorsi S."/>
            <person name="Fach P."/>
        </authorList>
    </citation>
    <scope>NUCLEOTIDE SEQUENCE</scope>
    <source>
        <strain evidence="1">34870</strain>
    </source>
</reference>
<keyword evidence="2" id="KW-0131">Cell cycle</keyword>
<comment type="caution">
    <text evidence="2">The sequence shown here is derived from an EMBL/GenBank/DDBJ whole genome shotgun (WGS) entry which is preliminary data.</text>
</comment>
<organism evidence="2 4">
    <name type="scientific">Escherichia coli</name>
    <dbReference type="NCBI Taxonomy" id="562"/>
    <lineage>
        <taxon>Bacteria</taxon>
        <taxon>Pseudomonadati</taxon>
        <taxon>Pseudomonadota</taxon>
        <taxon>Gammaproteobacteria</taxon>
        <taxon>Enterobacterales</taxon>
        <taxon>Enterobacteriaceae</taxon>
        <taxon>Escherichia</taxon>
    </lineage>
</organism>
<dbReference type="Proteomes" id="UP000248865">
    <property type="component" value="Unassembled WGS sequence"/>
</dbReference>
<keyword evidence="2" id="KW-0132">Cell division</keyword>
<proteinExistence type="predicted"/>
<dbReference type="AlphaFoldDB" id="A0A1D7PI15"/>
<evidence type="ECO:0000313" key="3">
    <source>
        <dbReference type="Proteomes" id="UP000036331"/>
    </source>
</evidence>